<comment type="catalytic activity">
    <reaction evidence="11">
        <text>L-aspartate 4-semialdehyde + pyruvate = (2S,4S)-4-hydroxy-2,3,4,5-tetrahydrodipicolinate + H2O + H(+)</text>
        <dbReference type="Rhea" id="RHEA:34171"/>
        <dbReference type="ChEBI" id="CHEBI:15361"/>
        <dbReference type="ChEBI" id="CHEBI:15377"/>
        <dbReference type="ChEBI" id="CHEBI:15378"/>
        <dbReference type="ChEBI" id="CHEBI:67139"/>
        <dbReference type="ChEBI" id="CHEBI:537519"/>
        <dbReference type="EC" id="4.3.3.7"/>
    </reaction>
</comment>
<dbReference type="InterPro" id="IPR002220">
    <property type="entry name" value="DapA-like"/>
</dbReference>
<evidence type="ECO:0000313" key="13">
    <source>
        <dbReference type="EMBL" id="MBL6082687.1"/>
    </source>
</evidence>
<dbReference type="RefSeq" id="WP_202836019.1">
    <property type="nucleotide sequence ID" value="NZ_JAETWB010000100.1"/>
</dbReference>
<dbReference type="PIRSF" id="PIRSF001365">
    <property type="entry name" value="DHDPS"/>
    <property type="match status" value="1"/>
</dbReference>
<evidence type="ECO:0000256" key="8">
    <source>
        <dbReference type="ARBA" id="ARBA00023154"/>
    </source>
</evidence>
<dbReference type="Proteomes" id="UP000660885">
    <property type="component" value="Unassembled WGS sequence"/>
</dbReference>
<dbReference type="PROSITE" id="PS00665">
    <property type="entry name" value="DHDPS_1"/>
    <property type="match status" value="1"/>
</dbReference>
<dbReference type="InterPro" id="IPR005263">
    <property type="entry name" value="DapA"/>
</dbReference>
<dbReference type="InterPro" id="IPR020625">
    <property type="entry name" value="Schiff_base-form_aldolases_AS"/>
</dbReference>
<comment type="pathway">
    <text evidence="2">Amino-acid biosynthesis; L-lysine biosynthesis via DAP pathway; (S)-tetrahydrodipicolinate from L-aspartate: step 3/4.</text>
</comment>
<dbReference type="InterPro" id="IPR020624">
    <property type="entry name" value="Schiff_base-form_aldolases_CS"/>
</dbReference>
<dbReference type="SMART" id="SM01130">
    <property type="entry name" value="DHDPS"/>
    <property type="match status" value="1"/>
</dbReference>
<keyword evidence="8" id="KW-0457">Lysine biosynthesis</keyword>
<proteinExistence type="inferred from homology"/>
<evidence type="ECO:0000313" key="14">
    <source>
        <dbReference type="Proteomes" id="UP000660885"/>
    </source>
</evidence>
<dbReference type="PANTHER" id="PTHR12128">
    <property type="entry name" value="DIHYDRODIPICOLINATE SYNTHASE"/>
    <property type="match status" value="1"/>
</dbReference>
<dbReference type="PANTHER" id="PTHR12128:SF66">
    <property type="entry name" value="4-HYDROXY-2-OXOGLUTARATE ALDOLASE, MITOCHONDRIAL"/>
    <property type="match status" value="1"/>
</dbReference>
<dbReference type="Pfam" id="PF00701">
    <property type="entry name" value="DHDPS"/>
    <property type="match status" value="1"/>
</dbReference>
<dbReference type="SUPFAM" id="SSF51569">
    <property type="entry name" value="Aldolase"/>
    <property type="match status" value="1"/>
</dbReference>
<evidence type="ECO:0000256" key="9">
    <source>
        <dbReference type="ARBA" id="ARBA00023239"/>
    </source>
</evidence>
<evidence type="ECO:0000256" key="2">
    <source>
        <dbReference type="ARBA" id="ARBA00005120"/>
    </source>
</evidence>
<accession>A0ABS1UG51</accession>
<evidence type="ECO:0000256" key="4">
    <source>
        <dbReference type="ARBA" id="ARBA00012086"/>
    </source>
</evidence>
<evidence type="ECO:0000256" key="3">
    <source>
        <dbReference type="ARBA" id="ARBA00007592"/>
    </source>
</evidence>
<evidence type="ECO:0000256" key="7">
    <source>
        <dbReference type="ARBA" id="ARBA00022915"/>
    </source>
</evidence>
<evidence type="ECO:0000256" key="5">
    <source>
        <dbReference type="ARBA" id="ARBA00022490"/>
    </source>
</evidence>
<gene>
    <name evidence="13" type="primary">dapA</name>
    <name evidence="13" type="ORF">JMJ56_32505</name>
</gene>
<organism evidence="13 14">
    <name type="scientific">Belnapia arida</name>
    <dbReference type="NCBI Taxonomy" id="2804533"/>
    <lineage>
        <taxon>Bacteria</taxon>
        <taxon>Pseudomonadati</taxon>
        <taxon>Pseudomonadota</taxon>
        <taxon>Alphaproteobacteria</taxon>
        <taxon>Acetobacterales</taxon>
        <taxon>Roseomonadaceae</taxon>
        <taxon>Belnapia</taxon>
    </lineage>
</organism>
<dbReference type="Gene3D" id="3.20.20.70">
    <property type="entry name" value="Aldolase class I"/>
    <property type="match status" value="1"/>
</dbReference>
<dbReference type="EC" id="4.3.3.7" evidence="4 12"/>
<keyword evidence="6" id="KW-0028">Amino-acid biosynthesis</keyword>
<keyword evidence="14" id="KW-1185">Reference proteome</keyword>
<protein>
    <recommendedName>
        <fullName evidence="4 12">4-hydroxy-tetrahydrodipicolinate synthase</fullName>
        <ecNumber evidence="4 12">4.3.3.7</ecNumber>
    </recommendedName>
</protein>
<dbReference type="EMBL" id="JAETWB010000100">
    <property type="protein sequence ID" value="MBL6082687.1"/>
    <property type="molecule type" value="Genomic_DNA"/>
</dbReference>
<dbReference type="PROSITE" id="PS00666">
    <property type="entry name" value="DHDPS_2"/>
    <property type="match status" value="1"/>
</dbReference>
<keyword evidence="7" id="KW-0220">Diaminopimelate biosynthesis</keyword>
<dbReference type="CDD" id="cd00950">
    <property type="entry name" value="DHDPS"/>
    <property type="match status" value="1"/>
</dbReference>
<comment type="caution">
    <text evidence="13">The sequence shown here is derived from an EMBL/GenBank/DDBJ whole genome shotgun (WGS) entry which is preliminary data.</text>
</comment>
<keyword evidence="9 13" id="KW-0456">Lyase</keyword>
<comment type="function">
    <text evidence="1">Catalyzes the condensation of (S)-aspartate-beta-semialdehyde [(S)-ASA] and pyruvate to 4-hydroxy-tetrahydrodipicolinate (HTPA).</text>
</comment>
<dbReference type="NCBIfam" id="TIGR00674">
    <property type="entry name" value="dapA"/>
    <property type="match status" value="1"/>
</dbReference>
<dbReference type="HAMAP" id="MF_00418">
    <property type="entry name" value="DapA"/>
    <property type="match status" value="1"/>
</dbReference>
<evidence type="ECO:0000256" key="1">
    <source>
        <dbReference type="ARBA" id="ARBA00003294"/>
    </source>
</evidence>
<dbReference type="GO" id="GO:0008840">
    <property type="term" value="F:4-hydroxy-tetrahydrodipicolinate synthase activity"/>
    <property type="evidence" value="ECO:0007669"/>
    <property type="project" value="UniProtKB-EC"/>
</dbReference>
<evidence type="ECO:0000256" key="6">
    <source>
        <dbReference type="ARBA" id="ARBA00022605"/>
    </source>
</evidence>
<dbReference type="InterPro" id="IPR013785">
    <property type="entry name" value="Aldolase_TIM"/>
</dbReference>
<dbReference type="PRINTS" id="PR00146">
    <property type="entry name" value="DHPICSNTHASE"/>
</dbReference>
<feature type="non-terminal residue" evidence="13">
    <location>
        <position position="325"/>
    </location>
</feature>
<reference evidence="13 14" key="1">
    <citation type="submission" date="2021-01" db="EMBL/GenBank/DDBJ databases">
        <title>Belnapia mucosa sp. nov. and Belnapia arida sp. nov., isolated from the Tabernas Desert (Almeria, Spain).</title>
        <authorList>
            <person name="Molina-Menor E."/>
            <person name="Vidal-Verdu A."/>
            <person name="Calonge A."/>
            <person name="Satari L."/>
            <person name="Pereto J."/>
            <person name="Porcar M."/>
        </authorList>
    </citation>
    <scope>NUCLEOTIDE SEQUENCE [LARGE SCALE GENOMIC DNA]</scope>
    <source>
        <strain evidence="13 14">T18</strain>
    </source>
</reference>
<name>A0ABS1UG51_9PROT</name>
<keyword evidence="5" id="KW-0963">Cytoplasm</keyword>
<sequence length="325" mass="34164">MTFSVPLYAGSVPALITPFRHADGAVDEASLSALVDRAVRQGSSAIVVCGSTGEAPALLPEEHARIVRITAETVGSRAGVFVGIGASSTEAAVRLAVSAERCGATALLCSAPPYVRPGQDGLIAHIRAVAAASILPIILYDVPSRAAIGFADDTIARLHDDRLIQALKDATGDLARVQRLRALCGADFPQMSGDDATAVAHLAMGGVGCISVTANVVPGLCAALQEAWALHQFDKAFELRDKLAPLHAVLFRESNPIPVKTALSLLDLCESTLRLPLLHASETTRLQLAHVLADLIPVEEWACPDFTDTFDRLRSLGGVDDGEQQ</sequence>
<comment type="similarity">
    <text evidence="3">Belongs to the DapA family.</text>
</comment>
<keyword evidence="10" id="KW-0704">Schiff base</keyword>
<evidence type="ECO:0000256" key="10">
    <source>
        <dbReference type="ARBA" id="ARBA00023270"/>
    </source>
</evidence>
<evidence type="ECO:0000256" key="11">
    <source>
        <dbReference type="ARBA" id="ARBA00047836"/>
    </source>
</evidence>
<evidence type="ECO:0000256" key="12">
    <source>
        <dbReference type="NCBIfam" id="TIGR00674"/>
    </source>
</evidence>